<keyword evidence="13 14" id="KW-0472">Membrane</keyword>
<dbReference type="Proteomes" id="UP001164712">
    <property type="component" value="Chromosome"/>
</dbReference>
<evidence type="ECO:0000256" key="7">
    <source>
        <dbReference type="ARBA" id="ARBA00022692"/>
    </source>
</evidence>
<keyword evidence="4" id="KW-1003">Cell membrane</keyword>
<dbReference type="Gene3D" id="3.30.450.20">
    <property type="entry name" value="PAS domain"/>
    <property type="match status" value="2"/>
</dbReference>
<evidence type="ECO:0000256" key="8">
    <source>
        <dbReference type="ARBA" id="ARBA00022741"/>
    </source>
</evidence>
<dbReference type="PROSITE" id="PS50109">
    <property type="entry name" value="HIS_KIN"/>
    <property type="match status" value="1"/>
</dbReference>
<dbReference type="EMBL" id="CP114058">
    <property type="protein sequence ID" value="WAT00055.1"/>
    <property type="molecule type" value="Genomic_DNA"/>
</dbReference>
<dbReference type="InterPro" id="IPR003594">
    <property type="entry name" value="HATPase_dom"/>
</dbReference>
<dbReference type="SUPFAM" id="SSF55785">
    <property type="entry name" value="PYP-like sensor domain (PAS domain)"/>
    <property type="match status" value="1"/>
</dbReference>
<evidence type="ECO:0000256" key="5">
    <source>
        <dbReference type="ARBA" id="ARBA00022553"/>
    </source>
</evidence>
<dbReference type="EC" id="2.7.13.3" evidence="3"/>
<dbReference type="SMART" id="SM00387">
    <property type="entry name" value="HATPase_c"/>
    <property type="match status" value="1"/>
</dbReference>
<comment type="catalytic activity">
    <reaction evidence="1">
        <text>ATP + protein L-histidine = ADP + protein N-phospho-L-histidine.</text>
        <dbReference type="EC" id="2.7.13.3"/>
    </reaction>
</comment>
<evidence type="ECO:0000259" key="15">
    <source>
        <dbReference type="PROSITE" id="PS50109"/>
    </source>
</evidence>
<keyword evidence="12" id="KW-0902">Two-component regulatory system</keyword>
<evidence type="ECO:0000256" key="13">
    <source>
        <dbReference type="ARBA" id="ARBA00023136"/>
    </source>
</evidence>
<evidence type="ECO:0000256" key="14">
    <source>
        <dbReference type="SAM" id="Phobius"/>
    </source>
</evidence>
<dbReference type="SUPFAM" id="SSF55890">
    <property type="entry name" value="Sporulation response regulatory protein Spo0B"/>
    <property type="match status" value="1"/>
</dbReference>
<dbReference type="InterPro" id="IPR035965">
    <property type="entry name" value="PAS-like_dom_sf"/>
</dbReference>
<dbReference type="RefSeq" id="WP_045045937.1">
    <property type="nucleotide sequence ID" value="NZ_CP114058.1"/>
</dbReference>
<protein>
    <recommendedName>
        <fullName evidence="3">histidine kinase</fullName>
        <ecNumber evidence="3">2.7.13.3</ecNumber>
    </recommendedName>
</protein>
<keyword evidence="8" id="KW-0547">Nucleotide-binding</keyword>
<dbReference type="Pfam" id="PF17203">
    <property type="entry name" value="sCache_3_2"/>
    <property type="match status" value="1"/>
</dbReference>
<dbReference type="InterPro" id="IPR005467">
    <property type="entry name" value="His_kinase_dom"/>
</dbReference>
<dbReference type="Gene3D" id="3.30.565.10">
    <property type="entry name" value="Histidine kinase-like ATPase, C-terminal domain"/>
    <property type="match status" value="1"/>
</dbReference>
<evidence type="ECO:0000256" key="4">
    <source>
        <dbReference type="ARBA" id="ARBA00022475"/>
    </source>
</evidence>
<keyword evidence="7 14" id="KW-0812">Transmembrane</keyword>
<dbReference type="Pfam" id="PF13188">
    <property type="entry name" value="PAS_8"/>
    <property type="match status" value="1"/>
</dbReference>
<dbReference type="InterPro" id="IPR000014">
    <property type="entry name" value="PAS"/>
</dbReference>
<evidence type="ECO:0000313" key="18">
    <source>
        <dbReference type="Proteomes" id="UP001164712"/>
    </source>
</evidence>
<evidence type="ECO:0000313" key="17">
    <source>
        <dbReference type="EMBL" id="WAT00055.1"/>
    </source>
</evidence>
<keyword evidence="10" id="KW-0067">ATP-binding</keyword>
<evidence type="ECO:0000256" key="12">
    <source>
        <dbReference type="ARBA" id="ARBA00023012"/>
    </source>
</evidence>
<dbReference type="InterPro" id="IPR029151">
    <property type="entry name" value="Sensor-like_sf"/>
</dbReference>
<dbReference type="SUPFAM" id="SSF103190">
    <property type="entry name" value="Sensory domain-like"/>
    <property type="match status" value="1"/>
</dbReference>
<keyword evidence="5" id="KW-0597">Phosphoprotein</keyword>
<reference evidence="17" key="1">
    <citation type="submission" date="2022-12" db="EMBL/GenBank/DDBJ databases">
        <title>Complete genome sequence of an Australian strain of Rouxiella badensis DAR84756 and resolution of the R. badensis DSM100043 and R. chamberiensis DSM28324 genomes.</title>
        <authorList>
            <person name="Paul S."/>
            <person name="Anderson P.J."/>
            <person name="Maynard G."/>
            <person name="Dyall-Smith M."/>
            <person name="Kudinha T."/>
        </authorList>
    </citation>
    <scope>NUCLEOTIDE SEQUENCE</scope>
    <source>
        <strain evidence="17">DSM 28324</strain>
    </source>
</reference>
<evidence type="ECO:0000256" key="6">
    <source>
        <dbReference type="ARBA" id="ARBA00022679"/>
    </source>
</evidence>
<dbReference type="PANTHER" id="PTHR44936">
    <property type="entry name" value="SENSOR PROTEIN CREC"/>
    <property type="match status" value="1"/>
</dbReference>
<evidence type="ECO:0000259" key="16">
    <source>
        <dbReference type="PROSITE" id="PS50112"/>
    </source>
</evidence>
<dbReference type="InterPro" id="IPR050980">
    <property type="entry name" value="2C_sensor_his_kinase"/>
</dbReference>
<dbReference type="InterPro" id="IPR033463">
    <property type="entry name" value="sCache_3"/>
</dbReference>
<dbReference type="Pfam" id="PF02518">
    <property type="entry name" value="HATPase_c"/>
    <property type="match status" value="1"/>
</dbReference>
<dbReference type="SMART" id="SM00091">
    <property type="entry name" value="PAS"/>
    <property type="match status" value="1"/>
</dbReference>
<feature type="transmembrane region" description="Helical" evidence="14">
    <location>
        <begin position="170"/>
        <end position="191"/>
    </location>
</feature>
<keyword evidence="11 14" id="KW-1133">Transmembrane helix</keyword>
<gene>
    <name evidence="17" type="ORF">O1V66_13615</name>
</gene>
<dbReference type="InterPro" id="IPR016120">
    <property type="entry name" value="Sig_transdc_His_kin_SpoOB"/>
</dbReference>
<keyword evidence="9 17" id="KW-0418">Kinase</keyword>
<evidence type="ECO:0000256" key="10">
    <source>
        <dbReference type="ARBA" id="ARBA00022840"/>
    </source>
</evidence>
<keyword evidence="6" id="KW-0808">Transferase</keyword>
<evidence type="ECO:0000256" key="2">
    <source>
        <dbReference type="ARBA" id="ARBA00004651"/>
    </source>
</evidence>
<accession>A0ABY7HLL4</accession>
<dbReference type="GO" id="GO:0016301">
    <property type="term" value="F:kinase activity"/>
    <property type="evidence" value="ECO:0007669"/>
    <property type="project" value="UniProtKB-KW"/>
</dbReference>
<dbReference type="InterPro" id="IPR036890">
    <property type="entry name" value="HATPase_C_sf"/>
</dbReference>
<proteinExistence type="predicted"/>
<dbReference type="PROSITE" id="PS50112">
    <property type="entry name" value="PAS"/>
    <property type="match status" value="1"/>
</dbReference>
<dbReference type="CDD" id="cd00130">
    <property type="entry name" value="PAS"/>
    <property type="match status" value="1"/>
</dbReference>
<name>A0ABY7HLL4_9GAMM</name>
<dbReference type="Gene3D" id="1.10.287.130">
    <property type="match status" value="1"/>
</dbReference>
<feature type="domain" description="Histidine kinase" evidence="15">
    <location>
        <begin position="399"/>
        <end position="539"/>
    </location>
</feature>
<evidence type="ECO:0000256" key="11">
    <source>
        <dbReference type="ARBA" id="ARBA00022989"/>
    </source>
</evidence>
<feature type="domain" description="PAS" evidence="16">
    <location>
        <begin position="217"/>
        <end position="251"/>
    </location>
</feature>
<evidence type="ECO:0000256" key="1">
    <source>
        <dbReference type="ARBA" id="ARBA00000085"/>
    </source>
</evidence>
<evidence type="ECO:0000256" key="3">
    <source>
        <dbReference type="ARBA" id="ARBA00012438"/>
    </source>
</evidence>
<dbReference type="PANTHER" id="PTHR44936:SF9">
    <property type="entry name" value="SENSOR PROTEIN CREC"/>
    <property type="match status" value="1"/>
</dbReference>
<evidence type="ECO:0000256" key="9">
    <source>
        <dbReference type="ARBA" id="ARBA00022777"/>
    </source>
</evidence>
<dbReference type="SUPFAM" id="SSF55874">
    <property type="entry name" value="ATPase domain of HSP90 chaperone/DNA topoisomerase II/histidine kinase"/>
    <property type="match status" value="1"/>
</dbReference>
<dbReference type="CDD" id="cd16915">
    <property type="entry name" value="HATPase_DpiB-CitA-like"/>
    <property type="match status" value="1"/>
</dbReference>
<dbReference type="PRINTS" id="PR00344">
    <property type="entry name" value="BCTRLSENSOR"/>
</dbReference>
<keyword evidence="18" id="KW-1185">Reference proteome</keyword>
<organism evidence="17 18">
    <name type="scientific">Rouxiella chamberiensis</name>
    <dbReference type="NCBI Taxonomy" id="1513468"/>
    <lineage>
        <taxon>Bacteria</taxon>
        <taxon>Pseudomonadati</taxon>
        <taxon>Pseudomonadota</taxon>
        <taxon>Gammaproteobacteria</taxon>
        <taxon>Enterobacterales</taxon>
        <taxon>Yersiniaceae</taxon>
        <taxon>Rouxiella</taxon>
    </lineage>
</organism>
<sequence>MKAKLSFQIKLFLCLVAFSCLLLAVLGTFVFHIVDNQMHRDLGNRARVQAGEIALMPGLAQAVEAQNTAAVARLVAPLSQQSDASYIVIGDRHAIHLYHSRQPQSLNQPMVGGDNDEVLAGNAIISVRQGGIGVSLRSKAPIKNAAGHVVGIVSVGYLTSYIDDITLRQLAQAIVFGAALLLALFAFSWLFSKHLKKQMFWLEPRDIALLVRQQKALMEAVYEGVIAIDDRRHILTINRAARELLGLDQQEARLIGRPIDEVIATEPDFFTAHPPQDERHDEIALFNRRQVIVNRVPIALPPPALHGWIFSFRDKNDINTLSSQLSQVTRYADNLRILRHEQLNWTATLAGLLQMKRYDEALDYIQAQSKEAQATLDFLSQRFQSPALCGLLLGKYADAREKGIDLHFDPACELASLPAALGENELMSIVGNLLDNAVEATLKVDAPHAPVELYLTRSADQLIIEVADRGAGIEAELRPRLFEQGVSSKPARHSTRTGSEHGIGLYVVASYVRQAQGMIEISDNHPSGSVFSVFIPYKEMAIDAPSRQ</sequence>
<dbReference type="InterPro" id="IPR004358">
    <property type="entry name" value="Sig_transdc_His_kin-like_C"/>
</dbReference>
<comment type="subcellular location">
    <subcellularLocation>
        <location evidence="2">Cell membrane</location>
        <topology evidence="2">Multi-pass membrane protein</topology>
    </subcellularLocation>
</comment>